<reference evidence="2" key="1">
    <citation type="journal article" date="2019" name="Sci. Rep.">
        <title>Draft genome of Tanacetum cinerariifolium, the natural source of mosquito coil.</title>
        <authorList>
            <person name="Yamashiro T."/>
            <person name="Shiraishi A."/>
            <person name="Satake H."/>
            <person name="Nakayama K."/>
        </authorList>
    </citation>
    <scope>NUCLEOTIDE SEQUENCE</scope>
</reference>
<proteinExistence type="predicted"/>
<protein>
    <submittedName>
        <fullName evidence="2">Uncharacterized protein</fullName>
    </submittedName>
</protein>
<sequence>MGDVLLVLGLKGYLTYPMNHHSEKGHYFGDELTTTKAVYNKALITLTQRVKKLEKQLKHKRKRAIIHSSAEEEPSLDVEDSPKQGMLIEEIDKDKNINLVSEQEEVQETAEPSKDDDDATLAEILLNIQKSAAKDKGKGIMQETELLKKIKKKEMIQLSFDEELAQ</sequence>
<feature type="coiled-coil region" evidence="1">
    <location>
        <begin position="36"/>
        <end position="63"/>
    </location>
</feature>
<comment type="caution">
    <text evidence="2">The sequence shown here is derived from an EMBL/GenBank/DDBJ whole genome shotgun (WGS) entry which is preliminary data.</text>
</comment>
<organism evidence="2">
    <name type="scientific">Tanacetum cinerariifolium</name>
    <name type="common">Dalmatian daisy</name>
    <name type="synonym">Chrysanthemum cinerariifolium</name>
    <dbReference type="NCBI Taxonomy" id="118510"/>
    <lineage>
        <taxon>Eukaryota</taxon>
        <taxon>Viridiplantae</taxon>
        <taxon>Streptophyta</taxon>
        <taxon>Embryophyta</taxon>
        <taxon>Tracheophyta</taxon>
        <taxon>Spermatophyta</taxon>
        <taxon>Magnoliopsida</taxon>
        <taxon>eudicotyledons</taxon>
        <taxon>Gunneridae</taxon>
        <taxon>Pentapetalae</taxon>
        <taxon>asterids</taxon>
        <taxon>campanulids</taxon>
        <taxon>Asterales</taxon>
        <taxon>Asteraceae</taxon>
        <taxon>Asteroideae</taxon>
        <taxon>Anthemideae</taxon>
        <taxon>Anthemidinae</taxon>
        <taxon>Tanacetum</taxon>
    </lineage>
</organism>
<keyword evidence="1" id="KW-0175">Coiled coil</keyword>
<name>A0A699HGI7_TANCI</name>
<evidence type="ECO:0000256" key="1">
    <source>
        <dbReference type="SAM" id="Coils"/>
    </source>
</evidence>
<gene>
    <name evidence="2" type="ORF">Tci_377421</name>
</gene>
<dbReference type="AlphaFoldDB" id="A0A699HGI7"/>
<dbReference type="EMBL" id="BKCJ010148470">
    <property type="protein sequence ID" value="GEY05447.1"/>
    <property type="molecule type" value="Genomic_DNA"/>
</dbReference>
<accession>A0A699HGI7</accession>
<evidence type="ECO:0000313" key="2">
    <source>
        <dbReference type="EMBL" id="GEY05447.1"/>
    </source>
</evidence>